<organism evidence="2 3">
    <name type="scientific">Legionella parisiensis</name>
    <dbReference type="NCBI Taxonomy" id="45071"/>
    <lineage>
        <taxon>Bacteria</taxon>
        <taxon>Pseudomonadati</taxon>
        <taxon>Pseudomonadota</taxon>
        <taxon>Gammaproteobacteria</taxon>
        <taxon>Legionellales</taxon>
        <taxon>Legionellaceae</taxon>
        <taxon>Legionella</taxon>
    </lineage>
</organism>
<sequence>MKARQTLIYTLGLVLFILSFPGNTDQCSYELPPNEQVIIHGKETESKTLTCKVEQNEEESDFLMDFVSETNTSIVNNLIMTEGTIMSLSFASINNNELRLELKPNARLGITNESTEFIRLICLKL</sequence>
<evidence type="ECO:0008006" key="4">
    <source>
        <dbReference type="Google" id="ProtNLM"/>
    </source>
</evidence>
<keyword evidence="3" id="KW-1185">Reference proteome</keyword>
<dbReference type="OrthoDB" id="5637644at2"/>
<accession>A0A1E5JWJ7</accession>
<reference evidence="2 3" key="1">
    <citation type="submission" date="2016-02" db="EMBL/GenBank/DDBJ databases">
        <title>Secondary metabolites in Legionella.</title>
        <authorList>
            <person name="Tobias N.J."/>
            <person name="Bode H.B."/>
        </authorList>
    </citation>
    <scope>NUCLEOTIDE SEQUENCE [LARGE SCALE GENOMIC DNA]</scope>
    <source>
        <strain evidence="2 3">DSM 19216</strain>
    </source>
</reference>
<dbReference type="EMBL" id="LSOG01000002">
    <property type="protein sequence ID" value="OEH48894.1"/>
    <property type="molecule type" value="Genomic_DNA"/>
</dbReference>
<protein>
    <recommendedName>
        <fullName evidence="4">Ig-like domain-containing protein</fullName>
    </recommendedName>
</protein>
<comment type="caution">
    <text evidence="2">The sequence shown here is derived from an EMBL/GenBank/DDBJ whole genome shotgun (WGS) entry which is preliminary data.</text>
</comment>
<feature type="chain" id="PRO_5009179834" description="Ig-like domain-containing protein" evidence="1">
    <location>
        <begin position="25"/>
        <end position="125"/>
    </location>
</feature>
<evidence type="ECO:0000256" key="1">
    <source>
        <dbReference type="SAM" id="SignalP"/>
    </source>
</evidence>
<name>A0A1E5JWJ7_9GAMM</name>
<dbReference type="Proteomes" id="UP000095229">
    <property type="component" value="Unassembled WGS sequence"/>
</dbReference>
<dbReference type="RefSeq" id="WP_058519096.1">
    <property type="nucleotide sequence ID" value="NZ_CAAAIE010000009.1"/>
</dbReference>
<dbReference type="STRING" id="45071.Lpar_3542"/>
<evidence type="ECO:0000313" key="3">
    <source>
        <dbReference type="Proteomes" id="UP000095229"/>
    </source>
</evidence>
<dbReference type="AlphaFoldDB" id="A0A1E5JWJ7"/>
<dbReference type="PATRIC" id="fig|45071.6.peg.3819"/>
<gene>
    <name evidence="2" type="ORF">lpari_00039</name>
</gene>
<evidence type="ECO:0000313" key="2">
    <source>
        <dbReference type="EMBL" id="OEH48894.1"/>
    </source>
</evidence>
<proteinExistence type="predicted"/>
<feature type="signal peptide" evidence="1">
    <location>
        <begin position="1"/>
        <end position="24"/>
    </location>
</feature>
<keyword evidence="1" id="KW-0732">Signal</keyword>